<keyword evidence="4" id="KW-0732">Signal</keyword>
<dbReference type="PANTHER" id="PTHR33091">
    <property type="entry name" value="PROTEIN, PUTATIVE, EXPRESSED-RELATED"/>
    <property type="match status" value="1"/>
</dbReference>
<evidence type="ECO:0000256" key="2">
    <source>
        <dbReference type="ARBA" id="ARBA00022690"/>
    </source>
</evidence>
<comment type="similarity">
    <text evidence="1">Belongs to the protease inhibitor I13 (potato type I serine protease inhibitor) family.</text>
</comment>
<dbReference type="GO" id="GO:0004867">
    <property type="term" value="F:serine-type endopeptidase inhibitor activity"/>
    <property type="evidence" value="ECO:0007669"/>
    <property type="project" value="UniProtKB-KW"/>
</dbReference>
<evidence type="ECO:0000256" key="3">
    <source>
        <dbReference type="ARBA" id="ARBA00022900"/>
    </source>
</evidence>
<organism evidence="5 6">
    <name type="scientific">Riccia fluitans</name>
    <dbReference type="NCBI Taxonomy" id="41844"/>
    <lineage>
        <taxon>Eukaryota</taxon>
        <taxon>Viridiplantae</taxon>
        <taxon>Streptophyta</taxon>
        <taxon>Embryophyta</taxon>
        <taxon>Marchantiophyta</taxon>
        <taxon>Marchantiopsida</taxon>
        <taxon>Marchantiidae</taxon>
        <taxon>Marchantiales</taxon>
        <taxon>Ricciaceae</taxon>
        <taxon>Riccia</taxon>
    </lineage>
</organism>
<evidence type="ECO:0000256" key="4">
    <source>
        <dbReference type="SAM" id="SignalP"/>
    </source>
</evidence>
<dbReference type="EMBL" id="JBHFFA010000008">
    <property type="protein sequence ID" value="KAL2607855.1"/>
    <property type="molecule type" value="Genomic_DNA"/>
</dbReference>
<protein>
    <submittedName>
        <fullName evidence="5">Uncharacterized protein</fullName>
    </submittedName>
</protein>
<evidence type="ECO:0000256" key="1">
    <source>
        <dbReference type="ARBA" id="ARBA00008210"/>
    </source>
</evidence>
<dbReference type="InterPro" id="IPR036354">
    <property type="entry name" value="Prot_inh_pot1_sf"/>
</dbReference>
<comment type="caution">
    <text evidence="5">The sequence shown here is derived from an EMBL/GenBank/DDBJ whole genome shotgun (WGS) entry which is preliminary data.</text>
</comment>
<gene>
    <name evidence="5" type="ORF">R1flu_026428</name>
</gene>
<evidence type="ECO:0000313" key="6">
    <source>
        <dbReference type="Proteomes" id="UP001605036"/>
    </source>
</evidence>
<feature type="signal peptide" evidence="4">
    <location>
        <begin position="1"/>
        <end position="26"/>
    </location>
</feature>
<dbReference type="PANTHER" id="PTHR33091:SF29">
    <property type="entry name" value="SUBTILISIN INHIBITOR 1"/>
    <property type="match status" value="1"/>
</dbReference>
<reference evidence="5 6" key="1">
    <citation type="submission" date="2024-09" db="EMBL/GenBank/DDBJ databases">
        <title>Chromosome-scale assembly of Riccia fluitans.</title>
        <authorList>
            <person name="Paukszto L."/>
            <person name="Sawicki J."/>
            <person name="Karawczyk K."/>
            <person name="Piernik-Szablinska J."/>
            <person name="Szczecinska M."/>
            <person name="Mazdziarz M."/>
        </authorList>
    </citation>
    <scope>NUCLEOTIDE SEQUENCE [LARGE SCALE GENOMIC DNA]</scope>
    <source>
        <strain evidence="5">Rf_01</strain>
        <tissue evidence="5">Aerial parts of the thallus</tissue>
    </source>
</reference>
<dbReference type="InterPro" id="IPR000864">
    <property type="entry name" value="Prot_inh_pot1"/>
</dbReference>
<sequence>MEQLGVCQTLLVVQVLLLVIAQSSEATKYNGFNKTGSFKNAWPEYERQNIDEVRTELEKQGVRVFVEEPRDFSPPVYPGKEEDVWLYTDGANKVLGIPVRGIWHPNRLKPGWPELVGYGFEMAAETITAEQIGVTVIYGPKGFPRTLDLRLRRVFLDVDSIGNVAVSPKLG</sequence>
<keyword evidence="3" id="KW-0722">Serine protease inhibitor</keyword>
<keyword evidence="2" id="KW-0646">Protease inhibitor</keyword>
<keyword evidence="6" id="KW-1185">Reference proteome</keyword>
<dbReference type="Proteomes" id="UP001605036">
    <property type="component" value="Unassembled WGS sequence"/>
</dbReference>
<name>A0ABD1XGF7_9MARC</name>
<dbReference type="AlphaFoldDB" id="A0ABD1XGF7"/>
<dbReference type="Pfam" id="PF00280">
    <property type="entry name" value="potato_inhibit"/>
    <property type="match status" value="1"/>
</dbReference>
<evidence type="ECO:0000313" key="5">
    <source>
        <dbReference type="EMBL" id="KAL2607855.1"/>
    </source>
</evidence>
<dbReference type="Gene3D" id="3.30.10.10">
    <property type="entry name" value="Trypsin Inhibitor V, subunit A"/>
    <property type="match status" value="1"/>
</dbReference>
<feature type="chain" id="PRO_5044863102" evidence="4">
    <location>
        <begin position="27"/>
        <end position="171"/>
    </location>
</feature>
<proteinExistence type="inferred from homology"/>
<dbReference type="SUPFAM" id="SSF54654">
    <property type="entry name" value="CI-2 family of serine protease inhibitors"/>
    <property type="match status" value="1"/>
</dbReference>
<accession>A0ABD1XGF7</accession>